<dbReference type="Proteomes" id="UP000004913">
    <property type="component" value="Unassembled WGS sequence"/>
</dbReference>
<comment type="subcellular location">
    <subcellularLocation>
        <location evidence="1">Cell membrane</location>
        <topology evidence="1">Multi-pass membrane protein</topology>
    </subcellularLocation>
</comment>
<feature type="transmembrane region" description="Helical" evidence="7">
    <location>
        <begin position="145"/>
        <end position="163"/>
    </location>
</feature>
<dbReference type="GO" id="GO:0015744">
    <property type="term" value="P:succinate transport"/>
    <property type="evidence" value="ECO:0007669"/>
    <property type="project" value="TreeGrafter"/>
</dbReference>
<evidence type="ECO:0000256" key="2">
    <source>
        <dbReference type="ARBA" id="ARBA00022475"/>
    </source>
</evidence>
<dbReference type="Pfam" id="PF06738">
    <property type="entry name" value="ThrE"/>
    <property type="match status" value="1"/>
</dbReference>
<comment type="similarity">
    <text evidence="6">Belongs to the ThrE exporter (TC 2.A.79) family.</text>
</comment>
<keyword evidence="4 7" id="KW-1133">Transmembrane helix</keyword>
<dbReference type="InterPro" id="IPR050539">
    <property type="entry name" value="ThrE_Dicarb/AminoAcid_Exp"/>
</dbReference>
<dbReference type="GO" id="GO:0022857">
    <property type="term" value="F:transmembrane transporter activity"/>
    <property type="evidence" value="ECO:0007669"/>
    <property type="project" value="InterPro"/>
</dbReference>
<protein>
    <recommendedName>
        <fullName evidence="8">Threonine/serine exporter-like N-terminal domain-containing protein</fullName>
    </recommendedName>
</protein>
<keyword evidence="10" id="KW-1185">Reference proteome</keyword>
<evidence type="ECO:0000256" key="3">
    <source>
        <dbReference type="ARBA" id="ARBA00022692"/>
    </source>
</evidence>
<organism evidence="9 10">
    <name type="scientific">Dysgonomonas gadei ATCC BAA-286</name>
    <dbReference type="NCBI Taxonomy" id="742766"/>
    <lineage>
        <taxon>Bacteria</taxon>
        <taxon>Pseudomonadati</taxon>
        <taxon>Bacteroidota</taxon>
        <taxon>Bacteroidia</taxon>
        <taxon>Bacteroidales</taxon>
        <taxon>Dysgonomonadaceae</taxon>
        <taxon>Dysgonomonas</taxon>
    </lineage>
</organism>
<reference evidence="9 10" key="1">
    <citation type="submission" date="2011-04" db="EMBL/GenBank/DDBJ databases">
        <title>The Genome Sequence of Dysgonomonas gadei ATCC BAA-286.</title>
        <authorList>
            <consortium name="The Broad Institute Genome Sequencing Platform"/>
            <person name="Earl A."/>
            <person name="Ward D."/>
            <person name="Feldgarden M."/>
            <person name="Gevers D."/>
            <person name="Pudlo N."/>
            <person name="Martens E."/>
            <person name="Allen-Vercoe E."/>
            <person name="Young S.K."/>
            <person name="Zeng Q."/>
            <person name="Gargeya S."/>
            <person name="Fitzgerald M."/>
            <person name="Haas B."/>
            <person name="Abouelleil A."/>
            <person name="Alvarado L."/>
            <person name="Arachchi H.M."/>
            <person name="Berlin A."/>
            <person name="Brown A."/>
            <person name="Chapman S.B."/>
            <person name="Chen Z."/>
            <person name="Dunbar C."/>
            <person name="Freedman E."/>
            <person name="Gearin G."/>
            <person name="Gellesch M."/>
            <person name="Goldberg J."/>
            <person name="Griggs A."/>
            <person name="Gujja S."/>
            <person name="Heiman D."/>
            <person name="Howarth C."/>
            <person name="Larson L."/>
            <person name="Lui A."/>
            <person name="MacDonald P.J.P."/>
            <person name="Mehta T."/>
            <person name="Montmayeur A."/>
            <person name="Murphy C."/>
            <person name="Neiman D."/>
            <person name="Pearson M."/>
            <person name="Priest M."/>
            <person name="Roberts A."/>
            <person name="Saif S."/>
            <person name="Shea T."/>
            <person name="Shenoy N."/>
            <person name="Sisk P."/>
            <person name="Stolte C."/>
            <person name="Sykes S."/>
            <person name="Yandava C."/>
            <person name="Wortman J."/>
            <person name="Nusbaum C."/>
            <person name="Birren B."/>
        </authorList>
    </citation>
    <scope>NUCLEOTIDE SEQUENCE [LARGE SCALE GENOMIC DNA]</scope>
    <source>
        <strain evidence="9 10">ATCC BAA-286</strain>
    </source>
</reference>
<dbReference type="PANTHER" id="PTHR34390:SF2">
    <property type="entry name" value="SUCCINATE TRANSPORTER SUBUNIT YJJP-RELATED"/>
    <property type="match status" value="1"/>
</dbReference>
<dbReference type="PANTHER" id="PTHR34390">
    <property type="entry name" value="UPF0442 PROTEIN YJJB-RELATED"/>
    <property type="match status" value="1"/>
</dbReference>
<keyword evidence="5 7" id="KW-0472">Membrane</keyword>
<evidence type="ECO:0000256" key="1">
    <source>
        <dbReference type="ARBA" id="ARBA00004651"/>
    </source>
</evidence>
<dbReference type="eggNOG" id="COG2966">
    <property type="taxonomic scope" value="Bacteria"/>
</dbReference>
<evidence type="ECO:0000256" key="7">
    <source>
        <dbReference type="SAM" id="Phobius"/>
    </source>
</evidence>
<comment type="caution">
    <text evidence="9">The sequence shown here is derived from an EMBL/GenBank/DDBJ whole genome shotgun (WGS) entry which is preliminary data.</text>
</comment>
<feature type="domain" description="Threonine/serine exporter-like N-terminal" evidence="8">
    <location>
        <begin position="36"/>
        <end position="276"/>
    </location>
</feature>
<feature type="transmembrane region" description="Helical" evidence="7">
    <location>
        <begin position="169"/>
        <end position="187"/>
    </location>
</feature>
<evidence type="ECO:0000259" key="8">
    <source>
        <dbReference type="Pfam" id="PF06738"/>
    </source>
</evidence>
<proteinExistence type="inferred from homology"/>
<feature type="transmembrane region" description="Helical" evidence="7">
    <location>
        <begin position="222"/>
        <end position="245"/>
    </location>
</feature>
<evidence type="ECO:0000313" key="9">
    <source>
        <dbReference type="EMBL" id="EGK02800.1"/>
    </source>
</evidence>
<evidence type="ECO:0000256" key="4">
    <source>
        <dbReference type="ARBA" id="ARBA00022989"/>
    </source>
</evidence>
<keyword evidence="2" id="KW-1003">Cell membrane</keyword>
<dbReference type="InterPro" id="IPR010619">
    <property type="entry name" value="ThrE-like_N"/>
</dbReference>
<evidence type="ECO:0000313" key="10">
    <source>
        <dbReference type="Proteomes" id="UP000004913"/>
    </source>
</evidence>
<dbReference type="EMBL" id="ADLV01000015">
    <property type="protein sequence ID" value="EGK02800.1"/>
    <property type="molecule type" value="Genomic_DNA"/>
</dbReference>
<dbReference type="AlphaFoldDB" id="F5IW00"/>
<feature type="transmembrane region" description="Helical" evidence="7">
    <location>
        <begin position="194"/>
        <end position="216"/>
    </location>
</feature>
<dbReference type="HOGENOM" id="CLU_070277_1_0_10"/>
<dbReference type="STRING" id="742766.HMPREF9455_01050"/>
<keyword evidence="3 7" id="KW-0812">Transmembrane</keyword>
<feature type="transmembrane region" description="Helical" evidence="7">
    <location>
        <begin position="257"/>
        <end position="279"/>
    </location>
</feature>
<dbReference type="GO" id="GO:0005886">
    <property type="term" value="C:plasma membrane"/>
    <property type="evidence" value="ECO:0007669"/>
    <property type="project" value="UniProtKB-SubCell"/>
</dbReference>
<evidence type="ECO:0000256" key="6">
    <source>
        <dbReference type="ARBA" id="ARBA00034125"/>
    </source>
</evidence>
<gene>
    <name evidence="9" type="ORF">HMPREF9455_01050</name>
</gene>
<accession>F5IW00</accession>
<evidence type="ECO:0000256" key="5">
    <source>
        <dbReference type="ARBA" id="ARBA00023136"/>
    </source>
</evidence>
<sequence length="282" mass="30687">MVVIPTKVIKRSETLTMPEFRKINEKEKISAQRFADLILDIGTFLLASGAHCGRLSSNIGRLATTWEFDINMSPTFNGLTVTVKDKNDPSNSVTCYKNSPPHNVHLAILTAVSHMSWKVQEENLPISYVEREFTRIKAKPNYKDIVVAVAVGFSCGGLCLFSAGDEKNALVAFVAAFIGYLVRVFFAKKKFNPMICISIAAFITTLIAGLGRLYGFGEHPEAAMATGVLYLIPGVPLINCVIDLIEGYLPSALNRALFGGFILLCIAAGMTLCITLLGIGNF</sequence>
<name>F5IW00_9BACT</name>